<sequence>MADQFAPHRYVSSALAFVAPGVDPDDLDTDLGLTTGDLQYLAASISLASGIEISDRDALGLRTVRAIEEYLARHHR</sequence>
<dbReference type="EMBL" id="CAEZSR010000131">
    <property type="protein sequence ID" value="CAB4577736.1"/>
    <property type="molecule type" value="Genomic_DNA"/>
</dbReference>
<protein>
    <submittedName>
        <fullName evidence="1">Unannotated protein</fullName>
    </submittedName>
</protein>
<name>A0A6J6EPB1_9ZZZZ</name>
<organism evidence="1">
    <name type="scientific">freshwater metagenome</name>
    <dbReference type="NCBI Taxonomy" id="449393"/>
    <lineage>
        <taxon>unclassified sequences</taxon>
        <taxon>metagenomes</taxon>
        <taxon>ecological metagenomes</taxon>
    </lineage>
</organism>
<dbReference type="SUPFAM" id="SSF47336">
    <property type="entry name" value="ACP-like"/>
    <property type="match status" value="1"/>
</dbReference>
<proteinExistence type="predicted"/>
<dbReference type="InterPro" id="IPR036736">
    <property type="entry name" value="ACP-like_sf"/>
</dbReference>
<reference evidence="1" key="1">
    <citation type="submission" date="2020-05" db="EMBL/GenBank/DDBJ databases">
        <authorList>
            <person name="Chiriac C."/>
            <person name="Salcher M."/>
            <person name="Ghai R."/>
            <person name="Kavagutti S V."/>
        </authorList>
    </citation>
    <scope>NUCLEOTIDE SEQUENCE</scope>
</reference>
<accession>A0A6J6EPB1</accession>
<evidence type="ECO:0000313" key="1">
    <source>
        <dbReference type="EMBL" id="CAB4577736.1"/>
    </source>
</evidence>
<gene>
    <name evidence="1" type="ORF">UFOPK1493_02831</name>
</gene>
<dbReference type="AlphaFoldDB" id="A0A6J6EPB1"/>
<dbReference type="Gene3D" id="1.10.1200.10">
    <property type="entry name" value="ACP-like"/>
    <property type="match status" value="1"/>
</dbReference>